<comment type="cofactor">
    <cofactor evidence="1 11">
        <name>Mg(2+)</name>
        <dbReference type="ChEBI" id="CHEBI:18420"/>
    </cofactor>
</comment>
<keyword evidence="3 11" id="KW-0819">tRNA processing</keyword>
<keyword evidence="10 11" id="KW-0694">RNA-binding</keyword>
<dbReference type="HAMAP" id="MF_01263">
    <property type="entry name" value="CCA_bact_type3"/>
    <property type="match status" value="1"/>
</dbReference>
<comment type="miscellaneous">
    <text evidence="11">A single active site specifically recognizes both ATP and CTP and is responsible for their addition.</text>
</comment>
<dbReference type="NCBIfam" id="NF009814">
    <property type="entry name" value="PRK13299.1"/>
    <property type="match status" value="1"/>
</dbReference>
<dbReference type="GO" id="GO:0005524">
    <property type="term" value="F:ATP binding"/>
    <property type="evidence" value="ECO:0007669"/>
    <property type="project" value="UniProtKB-UniRule"/>
</dbReference>
<reference evidence="15" key="1">
    <citation type="submission" date="2022-06" db="EMBL/GenBank/DDBJ databases">
        <title>Lactococcus from bovine mastitis in China.</title>
        <authorList>
            <person name="Lin Y."/>
            <person name="Han B."/>
        </authorList>
    </citation>
    <scope>NUCLEOTIDE SEQUENCE</scope>
    <source>
        <strain evidence="15">Hebei-B-39</strain>
    </source>
</reference>
<evidence type="ECO:0000256" key="3">
    <source>
        <dbReference type="ARBA" id="ARBA00022694"/>
    </source>
</evidence>
<feature type="binding site" evidence="11">
    <location>
        <position position="47"/>
    </location>
    <ligand>
        <name>Mg(2+)</name>
        <dbReference type="ChEBI" id="CHEBI:18420"/>
    </ligand>
</feature>
<feature type="binding site" evidence="11">
    <location>
        <position position="45"/>
    </location>
    <ligand>
        <name>Mg(2+)</name>
        <dbReference type="ChEBI" id="CHEBI:18420"/>
    </ligand>
</feature>
<dbReference type="Gene3D" id="1.20.58.560">
    <property type="match status" value="1"/>
</dbReference>
<evidence type="ECO:0000256" key="4">
    <source>
        <dbReference type="ARBA" id="ARBA00022695"/>
    </source>
</evidence>
<sequence>MKLENLPSEFVKALPVLEKIQAHGFEAYFVGGSVRDALLQRSIHDVDIATSAYPAETKAIFPHTIDVGIDHGTVLVLAGQSEAEHYEITTFRTESTYTDYRRPDSVDFVRELSEDLKRRDFTINAFAMDTEGEIIDLFDGLSDLAGSRLRAVGIATERFNEDALRIMRAMRFAATLNFNVEEETFKAMQARAHLLSKISIERIFIELDKLLLAKDWKKGLEILLESEAYTFLPDLQEKAIHALIQTLNSDFTFANSAQAWAALLVHSDQINVKTFLKKWKVSNDFIKYVHDLTEAYKLESWSLESIYRYGLEKALLVDQLKVAAGQDVDCEQAYIYDAKLQIHSKSELAVTGNDIIQTFNIKPGPILGKLLHQIEEQVVNNQLKNDRNKILIYIKEIL</sequence>
<protein>
    <recommendedName>
        <fullName evidence="11">CCA-adding enzyme</fullName>
        <ecNumber evidence="11">2.7.7.72</ecNumber>
    </recommendedName>
    <alternativeName>
        <fullName evidence="11">CCA tRNA nucleotidyltransferase</fullName>
    </alternativeName>
    <alternativeName>
        <fullName evidence="11">tRNA CCA-pyrophosphorylase</fullName>
    </alternativeName>
    <alternativeName>
        <fullName evidence="11">tRNA adenylyl-/cytidylyl- transferase</fullName>
    </alternativeName>
    <alternativeName>
        <fullName evidence="11">tRNA nucleotidyltransferase</fullName>
    </alternativeName>
    <alternativeName>
        <fullName evidence="11">tRNA-NT</fullName>
    </alternativeName>
</protein>
<feature type="binding site" evidence="11">
    <location>
        <position position="35"/>
    </location>
    <ligand>
        <name>ATP</name>
        <dbReference type="ChEBI" id="CHEBI:30616"/>
    </ligand>
</feature>
<evidence type="ECO:0000256" key="9">
    <source>
        <dbReference type="ARBA" id="ARBA00022842"/>
    </source>
</evidence>
<comment type="caution">
    <text evidence="15">The sequence shown here is derived from an EMBL/GenBank/DDBJ whole genome shotgun (WGS) entry which is preliminary data.</text>
</comment>
<evidence type="ECO:0000256" key="7">
    <source>
        <dbReference type="ARBA" id="ARBA00022800"/>
    </source>
</evidence>
<dbReference type="Pfam" id="PF12627">
    <property type="entry name" value="PolyA_pol_RNAbd"/>
    <property type="match status" value="1"/>
</dbReference>
<comment type="similarity">
    <text evidence="11">Belongs to the tRNA nucleotidyltransferase/poly(A) polymerase family. Bacterial CCA-adding enzyme type 3 subfamily.</text>
</comment>
<organism evidence="15 16">
    <name type="scientific">Lactococcus formosensis</name>
    <dbReference type="NCBI Taxonomy" id="1281486"/>
    <lineage>
        <taxon>Bacteria</taxon>
        <taxon>Bacillati</taxon>
        <taxon>Bacillota</taxon>
        <taxon>Bacilli</taxon>
        <taxon>Lactobacillales</taxon>
        <taxon>Streptococcaceae</taxon>
        <taxon>Lactococcus</taxon>
    </lineage>
</organism>
<dbReference type="SUPFAM" id="SSF81301">
    <property type="entry name" value="Nucleotidyltransferase"/>
    <property type="match status" value="1"/>
</dbReference>
<feature type="binding site" evidence="11">
    <location>
        <position position="165"/>
    </location>
    <ligand>
        <name>CTP</name>
        <dbReference type="ChEBI" id="CHEBI:37563"/>
    </ligand>
</feature>
<feature type="binding site" evidence="11">
    <location>
        <position position="32"/>
    </location>
    <ligand>
        <name>CTP</name>
        <dbReference type="ChEBI" id="CHEBI:37563"/>
    </ligand>
</feature>
<dbReference type="InterPro" id="IPR023068">
    <property type="entry name" value="CCA-adding_enz_firmicutes"/>
</dbReference>
<evidence type="ECO:0000256" key="8">
    <source>
        <dbReference type="ARBA" id="ARBA00022840"/>
    </source>
</evidence>
<comment type="subunit">
    <text evidence="11">Homodimer.</text>
</comment>
<feature type="binding site" evidence="11">
    <location>
        <position position="171"/>
    </location>
    <ligand>
        <name>CTP</name>
        <dbReference type="ChEBI" id="CHEBI:37563"/>
    </ligand>
</feature>
<evidence type="ECO:0000313" key="16">
    <source>
        <dbReference type="Proteomes" id="UP001153203"/>
    </source>
</evidence>
<feature type="domain" description="Poly A polymerase head" evidence="12">
    <location>
        <begin position="27"/>
        <end position="149"/>
    </location>
</feature>
<dbReference type="GO" id="GO:0000287">
    <property type="term" value="F:magnesium ion binding"/>
    <property type="evidence" value="ECO:0007669"/>
    <property type="project" value="UniProtKB-UniRule"/>
</dbReference>
<keyword evidence="6 11" id="KW-0547">Nucleotide-binding</keyword>
<dbReference type="InterPro" id="IPR032828">
    <property type="entry name" value="PolyA_RNA-bd"/>
</dbReference>
<feature type="binding site" evidence="11">
    <location>
        <position position="32"/>
    </location>
    <ligand>
        <name>ATP</name>
        <dbReference type="ChEBI" id="CHEBI:30616"/>
    </ligand>
</feature>
<feature type="domain" description="tRNA nucleotidyltransferase/poly(A) polymerase RNA and SrmB- binding" evidence="13">
    <location>
        <begin position="177"/>
        <end position="236"/>
    </location>
</feature>
<dbReference type="Gene3D" id="1.10.110.30">
    <property type="match status" value="1"/>
</dbReference>
<dbReference type="AlphaFoldDB" id="A0A9X4P767"/>
<feature type="domain" description="CCA-adding enzyme C-terminal" evidence="14">
    <location>
        <begin position="251"/>
        <end position="391"/>
    </location>
</feature>
<dbReference type="GO" id="GO:0000049">
    <property type="term" value="F:tRNA binding"/>
    <property type="evidence" value="ECO:0007669"/>
    <property type="project" value="UniProtKB-UniRule"/>
</dbReference>
<evidence type="ECO:0000256" key="2">
    <source>
        <dbReference type="ARBA" id="ARBA00022679"/>
    </source>
</evidence>
<keyword evidence="2 11" id="KW-0808">Transferase</keyword>
<dbReference type="RefSeq" id="WP_279362857.1">
    <property type="nucleotide sequence ID" value="NZ_JAMWEB010000002.1"/>
</dbReference>
<dbReference type="Gene3D" id="3.30.460.10">
    <property type="entry name" value="Beta Polymerase, domain 2"/>
    <property type="match status" value="1"/>
</dbReference>
<evidence type="ECO:0000259" key="12">
    <source>
        <dbReference type="Pfam" id="PF01743"/>
    </source>
</evidence>
<feature type="binding site" evidence="11">
    <location>
        <position position="35"/>
    </location>
    <ligand>
        <name>CTP</name>
        <dbReference type="ChEBI" id="CHEBI:37563"/>
    </ligand>
</feature>
<feature type="binding site" evidence="11">
    <location>
        <position position="162"/>
    </location>
    <ligand>
        <name>CTP</name>
        <dbReference type="ChEBI" id="CHEBI:37563"/>
    </ligand>
</feature>
<dbReference type="GO" id="GO:0042245">
    <property type="term" value="P:RNA repair"/>
    <property type="evidence" value="ECO:0007669"/>
    <property type="project" value="UniProtKB-KW"/>
</dbReference>
<comment type="catalytic activity">
    <reaction evidence="11">
        <text>a tRNA precursor + 2 CTP + ATP = a tRNA with a 3' CCA end + 3 diphosphate</text>
        <dbReference type="Rhea" id="RHEA:14433"/>
        <dbReference type="Rhea" id="RHEA-COMP:10465"/>
        <dbReference type="Rhea" id="RHEA-COMP:10468"/>
        <dbReference type="ChEBI" id="CHEBI:30616"/>
        <dbReference type="ChEBI" id="CHEBI:33019"/>
        <dbReference type="ChEBI" id="CHEBI:37563"/>
        <dbReference type="ChEBI" id="CHEBI:74896"/>
        <dbReference type="ChEBI" id="CHEBI:83071"/>
        <dbReference type="EC" id="2.7.7.72"/>
    </reaction>
</comment>
<dbReference type="PANTHER" id="PTHR46173">
    <property type="entry name" value="CCA TRNA NUCLEOTIDYLTRANSFERASE 1, MITOCHONDRIAL"/>
    <property type="match status" value="1"/>
</dbReference>
<comment type="function">
    <text evidence="11">Catalyzes the addition and repair of the essential 3'-terminal CCA sequence in tRNAs without using a nucleic acid template. Adds these three nucleotides in the order of C, C, and A to the tRNA nucleotide-73, using CTP and ATP as substrates and producing inorganic pyrophosphate. tRNA 3'-terminal CCA addition is required both for tRNA processing and repair. Also involved in tRNA surveillance by mediating tandem CCA addition to generate a CCACCA at the 3' terminus of unstable tRNAs. While stable tRNAs receive only 3'-terminal CCA, unstable tRNAs are marked with CCACCA and rapidly degraded.</text>
</comment>
<feature type="binding site" evidence="11">
    <location>
        <position position="171"/>
    </location>
    <ligand>
        <name>ATP</name>
        <dbReference type="ChEBI" id="CHEBI:30616"/>
    </ligand>
</feature>
<dbReference type="PANTHER" id="PTHR46173:SF1">
    <property type="entry name" value="CCA TRNA NUCLEOTIDYLTRANSFERASE 1, MITOCHONDRIAL"/>
    <property type="match status" value="1"/>
</dbReference>
<feature type="binding site" evidence="11">
    <location>
        <position position="119"/>
    </location>
    <ligand>
        <name>CTP</name>
        <dbReference type="ChEBI" id="CHEBI:37563"/>
    </ligand>
</feature>
<dbReference type="GO" id="GO:0004810">
    <property type="term" value="F:CCA tRNA nucleotidyltransferase activity"/>
    <property type="evidence" value="ECO:0007669"/>
    <property type="project" value="UniProtKB-UniRule"/>
</dbReference>
<dbReference type="Proteomes" id="UP001153203">
    <property type="component" value="Unassembled WGS sequence"/>
</dbReference>
<dbReference type="Pfam" id="PF01743">
    <property type="entry name" value="PolyA_pol"/>
    <property type="match status" value="1"/>
</dbReference>
<gene>
    <name evidence="11" type="primary">cca</name>
    <name evidence="15" type="ORF">NF708_05590</name>
</gene>
<evidence type="ECO:0000259" key="13">
    <source>
        <dbReference type="Pfam" id="PF12627"/>
    </source>
</evidence>
<evidence type="ECO:0000256" key="5">
    <source>
        <dbReference type="ARBA" id="ARBA00022723"/>
    </source>
</evidence>
<dbReference type="InterPro" id="IPR043519">
    <property type="entry name" value="NT_sf"/>
</dbReference>
<dbReference type="InterPro" id="IPR050264">
    <property type="entry name" value="Bact_CCA-adding_enz_type3_sf"/>
</dbReference>
<evidence type="ECO:0000256" key="6">
    <source>
        <dbReference type="ARBA" id="ARBA00022741"/>
    </source>
</evidence>
<dbReference type="CDD" id="cd05398">
    <property type="entry name" value="NT_ClassII-CCAase"/>
    <property type="match status" value="1"/>
</dbReference>
<feature type="binding site" evidence="11">
    <location>
        <position position="119"/>
    </location>
    <ligand>
        <name>ATP</name>
        <dbReference type="ChEBI" id="CHEBI:30616"/>
    </ligand>
</feature>
<dbReference type="EC" id="2.7.7.72" evidence="11"/>
<evidence type="ECO:0000259" key="14">
    <source>
        <dbReference type="Pfam" id="PF13735"/>
    </source>
</evidence>
<evidence type="ECO:0000256" key="1">
    <source>
        <dbReference type="ARBA" id="ARBA00001946"/>
    </source>
</evidence>
<keyword evidence="4 11" id="KW-0548">Nucleotidyltransferase</keyword>
<keyword evidence="7 11" id="KW-0692">RNA repair</keyword>
<name>A0A9X4P767_9LACT</name>
<keyword evidence="5 11" id="KW-0479">Metal-binding</keyword>
<feature type="binding site" evidence="11">
    <location>
        <position position="162"/>
    </location>
    <ligand>
        <name>ATP</name>
        <dbReference type="ChEBI" id="CHEBI:30616"/>
    </ligand>
</feature>
<keyword evidence="8 11" id="KW-0067">ATP-binding</keyword>
<comment type="catalytic activity">
    <reaction evidence="11">
        <text>a tRNA with a 3' CCA end + 2 CTP + ATP = a tRNA with a 3' CCACCA end + 3 diphosphate</text>
        <dbReference type="Rhea" id="RHEA:76235"/>
        <dbReference type="Rhea" id="RHEA-COMP:10468"/>
        <dbReference type="Rhea" id="RHEA-COMP:18655"/>
        <dbReference type="ChEBI" id="CHEBI:30616"/>
        <dbReference type="ChEBI" id="CHEBI:33019"/>
        <dbReference type="ChEBI" id="CHEBI:37563"/>
        <dbReference type="ChEBI" id="CHEBI:83071"/>
        <dbReference type="ChEBI" id="CHEBI:195187"/>
    </reaction>
</comment>
<feature type="binding site" evidence="11">
    <location>
        <position position="168"/>
    </location>
    <ligand>
        <name>CTP</name>
        <dbReference type="ChEBI" id="CHEBI:37563"/>
    </ligand>
</feature>
<dbReference type="InterPro" id="IPR032810">
    <property type="entry name" value="CCA-adding_enz_C"/>
</dbReference>
<evidence type="ECO:0000256" key="11">
    <source>
        <dbReference type="HAMAP-Rule" id="MF_01263"/>
    </source>
</evidence>
<evidence type="ECO:0000256" key="10">
    <source>
        <dbReference type="ARBA" id="ARBA00022884"/>
    </source>
</evidence>
<dbReference type="InterPro" id="IPR002646">
    <property type="entry name" value="PolA_pol_head_dom"/>
</dbReference>
<accession>A0A9X4P767</accession>
<dbReference type="SUPFAM" id="SSF81891">
    <property type="entry name" value="Poly A polymerase C-terminal region-like"/>
    <property type="match status" value="1"/>
</dbReference>
<keyword evidence="9 11" id="KW-0460">Magnesium</keyword>
<dbReference type="Gene3D" id="1.10.246.80">
    <property type="match status" value="1"/>
</dbReference>
<feature type="binding site" evidence="11">
    <location>
        <position position="168"/>
    </location>
    <ligand>
        <name>ATP</name>
        <dbReference type="ChEBI" id="CHEBI:30616"/>
    </ligand>
</feature>
<dbReference type="GO" id="GO:0001680">
    <property type="term" value="P:tRNA 3'-terminal CCA addition"/>
    <property type="evidence" value="ECO:0007669"/>
    <property type="project" value="UniProtKB-UniRule"/>
</dbReference>
<proteinExistence type="inferred from homology"/>
<evidence type="ECO:0000313" key="15">
    <source>
        <dbReference type="EMBL" id="MDG6193478.1"/>
    </source>
</evidence>
<dbReference type="EMBL" id="JAMWGI010000002">
    <property type="protein sequence ID" value="MDG6193478.1"/>
    <property type="molecule type" value="Genomic_DNA"/>
</dbReference>
<feature type="binding site" evidence="11">
    <location>
        <position position="165"/>
    </location>
    <ligand>
        <name>ATP</name>
        <dbReference type="ChEBI" id="CHEBI:30616"/>
    </ligand>
</feature>
<dbReference type="Pfam" id="PF13735">
    <property type="entry name" value="tRNA_NucTran2_2"/>
    <property type="match status" value="1"/>
</dbReference>